<feature type="compositionally biased region" description="Polar residues" evidence="1">
    <location>
        <begin position="1"/>
        <end position="19"/>
    </location>
</feature>
<dbReference type="GeneID" id="24098484"/>
<dbReference type="SUPFAM" id="SSF56399">
    <property type="entry name" value="ADP-ribosylation"/>
    <property type="match status" value="1"/>
</dbReference>
<dbReference type="OrthoDB" id="9514740at2759"/>
<gene>
    <name evidence="2" type="ORF">FIBRA_05709</name>
</gene>
<dbReference type="EMBL" id="HE797118">
    <property type="protein sequence ID" value="CCM03573.1"/>
    <property type="molecule type" value="Genomic_DNA"/>
</dbReference>
<organism evidence="2 3">
    <name type="scientific">Fibroporia radiculosa</name>
    <dbReference type="NCBI Taxonomy" id="599839"/>
    <lineage>
        <taxon>Eukaryota</taxon>
        <taxon>Fungi</taxon>
        <taxon>Dikarya</taxon>
        <taxon>Basidiomycota</taxon>
        <taxon>Agaricomycotina</taxon>
        <taxon>Agaricomycetes</taxon>
        <taxon>Polyporales</taxon>
        <taxon>Fibroporiaceae</taxon>
        <taxon>Fibroporia</taxon>
    </lineage>
</organism>
<dbReference type="Proteomes" id="UP000006352">
    <property type="component" value="Unassembled WGS sequence"/>
</dbReference>
<evidence type="ECO:0000313" key="2">
    <source>
        <dbReference type="EMBL" id="CCM03573.1"/>
    </source>
</evidence>
<accession>J4G9Z2</accession>
<reference evidence="2 3" key="1">
    <citation type="journal article" date="2012" name="Appl. Environ. Microbiol.">
        <title>Short-read sequencing for genomic analysis of the brown rot fungus Fibroporia radiculosa.</title>
        <authorList>
            <person name="Tang J.D."/>
            <person name="Perkins A.D."/>
            <person name="Sonstegard T.S."/>
            <person name="Schroeder S.G."/>
            <person name="Burgess S.C."/>
            <person name="Diehl S.V."/>
        </authorList>
    </citation>
    <scope>NUCLEOTIDE SEQUENCE [LARGE SCALE GENOMIC DNA]</scope>
    <source>
        <strain evidence="2 3">TFFH 294</strain>
    </source>
</reference>
<name>J4G9Z2_9APHY</name>
<keyword evidence="3" id="KW-1185">Reference proteome</keyword>
<dbReference type="RefSeq" id="XP_012182856.1">
    <property type="nucleotide sequence ID" value="XM_012327466.1"/>
</dbReference>
<proteinExistence type="predicted"/>
<evidence type="ECO:0008006" key="4">
    <source>
        <dbReference type="Google" id="ProtNLM"/>
    </source>
</evidence>
<dbReference type="PANTHER" id="PTHR31681:SF3">
    <property type="entry name" value="OS04G0690100 PROTEIN"/>
    <property type="match status" value="1"/>
</dbReference>
<protein>
    <recommendedName>
        <fullName evidence="4">PARP catalytic domain-containing protein</fullName>
    </recommendedName>
</protein>
<sequence length="303" mass="32619">MQTTSTDSSGPKISTSLPSSDDKPLADDEDHWPDPNSDDELDSDFDSMASDDDGSTDDDMSNLGDDSFSVQAATSTEVQEANANLTMKAATAPIALRRAFAKPATPTAITILCVVCGKCPAYNQGGKSYPTCVEAKFKNSWKQGTLPTIKHVYKIVEGVAVLKPYDTYRKKIGNQVFRYHGTTRQCQVGDTGHTTLCNSPQCAVCDIIKTSFKLTFAKPTGAFGAGLYTSSASNKAYSYGNAGGVVLLTKVVLGRVYNVSRFTEVTSLPAGYNSVVFDRMNGVLNETIVYSDDAIRPVFLLIF</sequence>
<dbReference type="InParanoid" id="J4G9Z2"/>
<evidence type="ECO:0000256" key="1">
    <source>
        <dbReference type="SAM" id="MobiDB-lite"/>
    </source>
</evidence>
<feature type="compositionally biased region" description="Acidic residues" evidence="1">
    <location>
        <begin position="27"/>
        <end position="60"/>
    </location>
</feature>
<feature type="region of interest" description="Disordered" evidence="1">
    <location>
        <begin position="1"/>
        <end position="66"/>
    </location>
</feature>
<dbReference type="AlphaFoldDB" id="J4G9Z2"/>
<dbReference type="Gene3D" id="3.90.228.10">
    <property type="match status" value="1"/>
</dbReference>
<dbReference type="PANTHER" id="PTHR31681">
    <property type="entry name" value="C2H2-LIKE ZINC FINGER PROTEIN"/>
    <property type="match status" value="1"/>
</dbReference>
<dbReference type="HOGENOM" id="CLU_918396_0_0_1"/>
<evidence type="ECO:0000313" key="3">
    <source>
        <dbReference type="Proteomes" id="UP000006352"/>
    </source>
</evidence>